<dbReference type="RefSeq" id="WP_271870912.1">
    <property type="nucleotide sequence ID" value="NZ_JAOTGU010000027.1"/>
</dbReference>
<feature type="compositionally biased region" description="Polar residues" evidence="1">
    <location>
        <begin position="245"/>
        <end position="255"/>
    </location>
</feature>
<gene>
    <name evidence="2" type="ORF">ODV15_10550</name>
</gene>
<protein>
    <submittedName>
        <fullName evidence="2">Uncharacterized protein</fullName>
    </submittedName>
</protein>
<reference evidence="2" key="2">
    <citation type="submission" date="2022-10" db="EMBL/GenBank/DDBJ databases">
        <authorList>
            <person name="Kostovova I."/>
            <person name="Moravkova M."/>
            <person name="Pechar R."/>
        </authorList>
    </citation>
    <scope>NUCLEOTIDE SEQUENCE</scope>
    <source>
        <strain evidence="2">M356A</strain>
    </source>
</reference>
<dbReference type="AlphaFoldDB" id="A0A9X3WCZ4"/>
<dbReference type="Proteomes" id="UP001143700">
    <property type="component" value="Unassembled WGS sequence"/>
</dbReference>
<reference evidence="2" key="1">
    <citation type="journal article" date="2022" name="Microorganisms">
        <title>Antibiotic Susceptibility, Resistance Gene Determinants and Corresponding Genomic Regions in Lactobacillus amylovorus Isolates Derived from Wild Boars and Domestic Pigs.</title>
        <authorList>
            <person name="Moravkova M."/>
            <person name="Kostovova I."/>
            <person name="Kavanova K."/>
            <person name="Pechar R."/>
            <person name="Stanek S."/>
            <person name="Brychta A."/>
            <person name="Zeman M."/>
            <person name="Kubasova T."/>
        </authorList>
    </citation>
    <scope>NUCLEOTIDE SEQUENCE</scope>
    <source>
        <strain evidence="2">M356A</strain>
    </source>
</reference>
<name>A0A9X3WCZ4_LACAM</name>
<evidence type="ECO:0000313" key="3">
    <source>
        <dbReference type="Proteomes" id="UP001143700"/>
    </source>
</evidence>
<sequence length="302" mass="34234">MENVKFFAVNMKDQKLAQALESAEQSTYEIDSELFERRTESYTRNGLASTTLIGNLATNPQPMIDPLTKHDQEKPKGNVDYINDRDYIYLASFCYETDVYWDQKTNKRHANNNYINLIFNTRGAKFAISHYYQGDGMVLKGYLRSLLQGNPTDPTRKVNVQYLVVTDFSATPGTHLRREIRSKFSQSVGAGQRKYNSIQEVLSDTSLSQEEQNKYIIELARKGNTSQNSAPAPQAKANVERYATNEVSTPSSNDVTLPKDENAPVESTNTQAFDDINDNEISNDENTFKPIDDLGNAFKEEF</sequence>
<accession>A0A9X3WCZ4</accession>
<proteinExistence type="predicted"/>
<evidence type="ECO:0000256" key="1">
    <source>
        <dbReference type="SAM" id="MobiDB-lite"/>
    </source>
</evidence>
<feature type="region of interest" description="Disordered" evidence="1">
    <location>
        <begin position="245"/>
        <end position="302"/>
    </location>
</feature>
<organism evidence="2 3">
    <name type="scientific">Lactobacillus amylovorus</name>
    <dbReference type="NCBI Taxonomy" id="1604"/>
    <lineage>
        <taxon>Bacteria</taxon>
        <taxon>Bacillati</taxon>
        <taxon>Bacillota</taxon>
        <taxon>Bacilli</taxon>
        <taxon>Lactobacillales</taxon>
        <taxon>Lactobacillaceae</taxon>
        <taxon>Lactobacillus</taxon>
    </lineage>
</organism>
<evidence type="ECO:0000313" key="2">
    <source>
        <dbReference type="EMBL" id="MDB6262977.1"/>
    </source>
</evidence>
<feature type="compositionally biased region" description="Basic and acidic residues" evidence="1">
    <location>
        <begin position="286"/>
        <end position="302"/>
    </location>
</feature>
<comment type="caution">
    <text evidence="2">The sequence shown here is derived from an EMBL/GenBank/DDBJ whole genome shotgun (WGS) entry which is preliminary data.</text>
</comment>
<dbReference type="EMBL" id="JAOTGU010000027">
    <property type="protein sequence ID" value="MDB6262977.1"/>
    <property type="molecule type" value="Genomic_DNA"/>
</dbReference>